<feature type="region of interest" description="Disordered" evidence="1">
    <location>
        <begin position="1"/>
        <end position="24"/>
    </location>
</feature>
<dbReference type="EMBL" id="JACHIW010000002">
    <property type="protein sequence ID" value="MBB5158887.1"/>
    <property type="molecule type" value="Genomic_DNA"/>
</dbReference>
<organism evidence="2 3">
    <name type="scientific">Saccharopolyspora phatthalungensis</name>
    <dbReference type="NCBI Taxonomy" id="664693"/>
    <lineage>
        <taxon>Bacteria</taxon>
        <taxon>Bacillati</taxon>
        <taxon>Actinomycetota</taxon>
        <taxon>Actinomycetes</taxon>
        <taxon>Pseudonocardiales</taxon>
        <taxon>Pseudonocardiaceae</taxon>
        <taxon>Saccharopolyspora</taxon>
    </lineage>
</organism>
<reference evidence="2 3" key="1">
    <citation type="submission" date="2020-08" db="EMBL/GenBank/DDBJ databases">
        <title>Sequencing the genomes of 1000 actinobacteria strains.</title>
        <authorList>
            <person name="Klenk H.-P."/>
        </authorList>
    </citation>
    <scope>NUCLEOTIDE SEQUENCE [LARGE SCALE GENOMIC DNA]</scope>
    <source>
        <strain evidence="2 3">DSM 45584</strain>
    </source>
</reference>
<comment type="caution">
    <text evidence="2">The sequence shown here is derived from an EMBL/GenBank/DDBJ whole genome shotgun (WGS) entry which is preliminary data.</text>
</comment>
<accession>A0A840QFM8</accession>
<sequence>MTATTSWFAQSKPIDPGTAGDQPSELAQDAARYAELLGCSLDIDAATGRIIAVTGDALDAITMPAELGTRVAAGLAISLMSGPILRSPNQRTWTFLTRPCRMATHDVPADLRTAKVSAIARGTKLILPSRWPSPVTPHWVVAPTSTPRTLPGCQPVLGIARRVLAERETA</sequence>
<name>A0A840QFM8_9PSEU</name>
<protein>
    <submittedName>
        <fullName evidence="2">Uncharacterized protein</fullName>
    </submittedName>
</protein>
<dbReference type="AlphaFoldDB" id="A0A840QFM8"/>
<keyword evidence="3" id="KW-1185">Reference proteome</keyword>
<evidence type="ECO:0000313" key="3">
    <source>
        <dbReference type="Proteomes" id="UP000584374"/>
    </source>
</evidence>
<gene>
    <name evidence="2" type="ORF">BJ970_006486</name>
</gene>
<evidence type="ECO:0000313" key="2">
    <source>
        <dbReference type="EMBL" id="MBB5158887.1"/>
    </source>
</evidence>
<proteinExistence type="predicted"/>
<dbReference type="Proteomes" id="UP000584374">
    <property type="component" value="Unassembled WGS sequence"/>
</dbReference>
<evidence type="ECO:0000256" key="1">
    <source>
        <dbReference type="SAM" id="MobiDB-lite"/>
    </source>
</evidence>